<dbReference type="GO" id="GO:0016829">
    <property type="term" value="F:lyase activity"/>
    <property type="evidence" value="ECO:0007669"/>
    <property type="project" value="UniProtKB-KW"/>
</dbReference>
<evidence type="ECO:0000313" key="7">
    <source>
        <dbReference type="Proteomes" id="UP001175261"/>
    </source>
</evidence>
<evidence type="ECO:0000313" key="6">
    <source>
        <dbReference type="EMBL" id="KAK0392946.1"/>
    </source>
</evidence>
<proteinExistence type="predicted"/>
<dbReference type="InterPro" id="IPR011008">
    <property type="entry name" value="Dimeric_a/b-barrel"/>
</dbReference>
<keyword evidence="3" id="KW-0479">Metal-binding</keyword>
<comment type="cofactor">
    <cofactor evidence="1">
        <name>heme b</name>
        <dbReference type="ChEBI" id="CHEBI:60344"/>
    </cofactor>
</comment>
<keyword evidence="7" id="KW-1185">Reference proteome</keyword>
<dbReference type="SUPFAM" id="SSF54909">
    <property type="entry name" value="Dimeric alpha+beta barrel"/>
    <property type="match status" value="1"/>
</dbReference>
<keyword evidence="5" id="KW-0456">Lyase</keyword>
<evidence type="ECO:0000256" key="5">
    <source>
        <dbReference type="ARBA" id="ARBA00023239"/>
    </source>
</evidence>
<accession>A0AA39GT26</accession>
<organism evidence="6 7">
    <name type="scientific">Sarocladium strictum</name>
    <name type="common">Black bundle disease fungus</name>
    <name type="synonym">Acremonium strictum</name>
    <dbReference type="NCBI Taxonomy" id="5046"/>
    <lineage>
        <taxon>Eukaryota</taxon>
        <taxon>Fungi</taxon>
        <taxon>Dikarya</taxon>
        <taxon>Ascomycota</taxon>
        <taxon>Pezizomycotina</taxon>
        <taxon>Sordariomycetes</taxon>
        <taxon>Hypocreomycetidae</taxon>
        <taxon>Hypocreales</taxon>
        <taxon>Sarocladiaceae</taxon>
        <taxon>Sarocladium</taxon>
    </lineage>
</organism>
<gene>
    <name evidence="6" type="ORF">NLU13_2440</name>
</gene>
<dbReference type="InterPro" id="IPR025702">
    <property type="entry name" value="OXD"/>
</dbReference>
<keyword evidence="2" id="KW-0349">Heme</keyword>
<dbReference type="Gene3D" id="3.30.70.100">
    <property type="match status" value="1"/>
</dbReference>
<keyword evidence="4" id="KW-0408">Iron</keyword>
<sequence>MAVIGAQYSPDVKSNGEAARKIASFTTQGAPESRPGFYEFASVTDNSGYYNVAVVMYWKSNETYRDWEKSSGFAQWWDTLETENSGHGWFREVFFPTIDRLETVVTTEFPQGVSNLREGVSGPIREHVYWGSMRDRFPISQVSELAGEPSSILPHTPEHATSPYTGRVRVPGKKNLVVIRSGQDWASAAPDEREMYLNDMQPALTAGMDYLRDHGHEAGCFSNRFMSVVDPDADFAPVDASFGLGYFDSLESLERWSKSHKTHLRIFAEFSKYAKKLGDQMSLRLFHEVLCLEPEQQLFEYINCHRQSGMLVAV</sequence>
<comment type="caution">
    <text evidence="6">The sequence shown here is derived from an EMBL/GenBank/DDBJ whole genome shotgun (WGS) entry which is preliminary data.</text>
</comment>
<dbReference type="GO" id="GO:0046872">
    <property type="term" value="F:metal ion binding"/>
    <property type="evidence" value="ECO:0007669"/>
    <property type="project" value="UniProtKB-KW"/>
</dbReference>
<dbReference type="EMBL" id="JAPDFR010000001">
    <property type="protein sequence ID" value="KAK0392946.1"/>
    <property type="molecule type" value="Genomic_DNA"/>
</dbReference>
<evidence type="ECO:0000256" key="3">
    <source>
        <dbReference type="ARBA" id="ARBA00022723"/>
    </source>
</evidence>
<protein>
    <recommendedName>
        <fullName evidence="8">Phenylacetaldoxime dehydratase</fullName>
    </recommendedName>
</protein>
<evidence type="ECO:0000256" key="2">
    <source>
        <dbReference type="ARBA" id="ARBA00022617"/>
    </source>
</evidence>
<reference evidence="6" key="1">
    <citation type="submission" date="2022-10" db="EMBL/GenBank/DDBJ databases">
        <title>Determination and structural analysis of whole genome sequence of Sarocladium strictum F4-1.</title>
        <authorList>
            <person name="Hu L."/>
            <person name="Jiang Y."/>
        </authorList>
    </citation>
    <scope>NUCLEOTIDE SEQUENCE</scope>
    <source>
        <strain evidence="6">F4-1</strain>
    </source>
</reference>
<evidence type="ECO:0000256" key="4">
    <source>
        <dbReference type="ARBA" id="ARBA00023004"/>
    </source>
</evidence>
<dbReference type="AlphaFoldDB" id="A0AA39GT26"/>
<evidence type="ECO:0008006" key="8">
    <source>
        <dbReference type="Google" id="ProtNLM"/>
    </source>
</evidence>
<dbReference type="Proteomes" id="UP001175261">
    <property type="component" value="Unassembled WGS sequence"/>
</dbReference>
<name>A0AA39GT26_SARSR</name>
<dbReference type="Pfam" id="PF13816">
    <property type="entry name" value="Dehydratase_hem"/>
    <property type="match status" value="1"/>
</dbReference>
<evidence type="ECO:0000256" key="1">
    <source>
        <dbReference type="ARBA" id="ARBA00001970"/>
    </source>
</evidence>